<name>A0ABS2NN35_9FIRM</name>
<dbReference type="InterPro" id="IPR048715">
    <property type="entry name" value="CggR_N"/>
</dbReference>
<keyword evidence="4" id="KW-0804">Transcription</keyword>
<evidence type="ECO:0000259" key="5">
    <source>
        <dbReference type="Pfam" id="PF04198"/>
    </source>
</evidence>
<evidence type="ECO:0000256" key="3">
    <source>
        <dbReference type="ARBA" id="ARBA00023125"/>
    </source>
</evidence>
<keyword evidence="3" id="KW-0238">DNA-binding</keyword>
<dbReference type="Pfam" id="PF21715">
    <property type="entry name" value="CggR_N"/>
    <property type="match status" value="1"/>
</dbReference>
<dbReference type="RefSeq" id="WP_204400637.1">
    <property type="nucleotide sequence ID" value="NZ_JAFBEE010000004.1"/>
</dbReference>
<feature type="domain" description="Sugar-binding" evidence="5">
    <location>
        <begin position="93"/>
        <end position="338"/>
    </location>
</feature>
<evidence type="ECO:0000313" key="7">
    <source>
        <dbReference type="EMBL" id="MBM7614363.1"/>
    </source>
</evidence>
<evidence type="ECO:0000313" key="8">
    <source>
        <dbReference type="Proteomes" id="UP001314796"/>
    </source>
</evidence>
<keyword evidence="8" id="KW-1185">Reference proteome</keyword>
<reference evidence="7 8" key="1">
    <citation type="submission" date="2021-01" db="EMBL/GenBank/DDBJ databases">
        <title>Genomic Encyclopedia of Type Strains, Phase IV (KMG-IV): sequencing the most valuable type-strain genomes for metagenomic binning, comparative biology and taxonomic classification.</title>
        <authorList>
            <person name="Goeker M."/>
        </authorList>
    </citation>
    <scope>NUCLEOTIDE SEQUENCE [LARGE SCALE GENOMIC DNA]</scope>
    <source>
        <strain evidence="7 8">DSM 25890</strain>
    </source>
</reference>
<proteinExistence type="inferred from homology"/>
<dbReference type="PANTHER" id="PTHR34294">
    <property type="entry name" value="TRANSCRIPTIONAL REGULATOR-RELATED"/>
    <property type="match status" value="1"/>
</dbReference>
<evidence type="ECO:0000256" key="1">
    <source>
        <dbReference type="ARBA" id="ARBA00010466"/>
    </source>
</evidence>
<accession>A0ABS2NN35</accession>
<protein>
    <submittedName>
        <fullName evidence="7">Central glycolytic genes regulator</fullName>
    </submittedName>
</protein>
<dbReference type="InterPro" id="IPR051054">
    <property type="entry name" value="SorC_transcr_regulators"/>
</dbReference>
<dbReference type="InterPro" id="IPR007324">
    <property type="entry name" value="Sugar-bd_dom_put"/>
</dbReference>
<dbReference type="Gene3D" id="1.10.10.10">
    <property type="entry name" value="Winged helix-like DNA-binding domain superfamily/Winged helix DNA-binding domain"/>
    <property type="match status" value="1"/>
</dbReference>
<dbReference type="InterPro" id="IPR036388">
    <property type="entry name" value="WH-like_DNA-bd_sf"/>
</dbReference>
<keyword evidence="2" id="KW-0805">Transcription regulation</keyword>
<dbReference type="Proteomes" id="UP001314796">
    <property type="component" value="Unassembled WGS sequence"/>
</dbReference>
<evidence type="ECO:0000256" key="4">
    <source>
        <dbReference type="ARBA" id="ARBA00023163"/>
    </source>
</evidence>
<organism evidence="7 8">
    <name type="scientific">Alkaliphilus hydrothermalis</name>
    <dbReference type="NCBI Taxonomy" id="1482730"/>
    <lineage>
        <taxon>Bacteria</taxon>
        <taxon>Bacillati</taxon>
        <taxon>Bacillota</taxon>
        <taxon>Clostridia</taxon>
        <taxon>Peptostreptococcales</taxon>
        <taxon>Natronincolaceae</taxon>
        <taxon>Alkaliphilus</taxon>
    </lineage>
</organism>
<comment type="caution">
    <text evidence="7">The sequence shown here is derived from an EMBL/GenBank/DDBJ whole genome shotgun (WGS) entry which is preliminary data.</text>
</comment>
<gene>
    <name evidence="7" type="ORF">JOC73_000874</name>
</gene>
<comment type="similarity">
    <text evidence="1">Belongs to the SorC transcriptional regulatory family.</text>
</comment>
<dbReference type="SUPFAM" id="SSF100950">
    <property type="entry name" value="NagB/RpiA/CoA transferase-like"/>
    <property type="match status" value="1"/>
</dbReference>
<dbReference type="Pfam" id="PF04198">
    <property type="entry name" value="Sugar-bind"/>
    <property type="match status" value="1"/>
</dbReference>
<dbReference type="Gene3D" id="3.40.50.1360">
    <property type="match status" value="1"/>
</dbReference>
<evidence type="ECO:0000259" key="6">
    <source>
        <dbReference type="Pfam" id="PF21715"/>
    </source>
</evidence>
<dbReference type="InterPro" id="IPR036390">
    <property type="entry name" value="WH_DNA-bd_sf"/>
</dbReference>
<sequence>MKDIINIQKKIIPEAFATFEKRYDILRNIYILQPIGRRALANRLSIGERIVRGEMEFLKEQGLIDVNPAGMMITHEGLVLMDQLKEIIYHLRGISGLQEQLKKKLQINSVYIVPGNIENDKYVLRDLSKTTSRILEGSLVENSIVGVTGGSTMAEVANEMTQQSKKRGIVVVPARGGLGKKVESQANTIAAVMANKLNGSYQLLHASDTMSQEAIESILQDPEIKKITDLIKQVNILVFGIGRSDKMAERRELSQEIIELLQSRRAVAEAFGHYFNRDGEIVHEMKTVGINLEDFCKVPTTIGVAGGPKKAEAIVAISKIKKDLILVTDEGATREILEKY</sequence>
<dbReference type="EMBL" id="JAFBEE010000004">
    <property type="protein sequence ID" value="MBM7614363.1"/>
    <property type="molecule type" value="Genomic_DNA"/>
</dbReference>
<evidence type="ECO:0000256" key="2">
    <source>
        <dbReference type="ARBA" id="ARBA00023015"/>
    </source>
</evidence>
<dbReference type="SUPFAM" id="SSF46785">
    <property type="entry name" value="Winged helix' DNA-binding domain"/>
    <property type="match status" value="1"/>
</dbReference>
<feature type="domain" description="CggR N-terminal DNA binding" evidence="6">
    <location>
        <begin position="19"/>
        <end position="88"/>
    </location>
</feature>
<dbReference type="InterPro" id="IPR037171">
    <property type="entry name" value="NagB/RpiA_transferase-like"/>
</dbReference>
<dbReference type="PANTHER" id="PTHR34294:SF5">
    <property type="entry name" value="CENTRAL GLYCOLYTIC GENES REGULATOR"/>
    <property type="match status" value="1"/>
</dbReference>